<reference evidence="1 2" key="1">
    <citation type="submission" date="2023-07" db="EMBL/GenBank/DDBJ databases">
        <title>Sequencing the genomes of 1000 actinobacteria strains.</title>
        <authorList>
            <person name="Klenk H.-P."/>
        </authorList>
    </citation>
    <scope>NUCLEOTIDE SEQUENCE [LARGE SCALE GENOMIC DNA]</scope>
    <source>
        <strain evidence="1 2">DSM 44109</strain>
    </source>
</reference>
<dbReference type="EMBL" id="JAUSRB010000002">
    <property type="protein sequence ID" value="MDP9866851.1"/>
    <property type="molecule type" value="Genomic_DNA"/>
</dbReference>
<organism evidence="1 2">
    <name type="scientific">Streptosporangium brasiliense</name>
    <dbReference type="NCBI Taxonomy" id="47480"/>
    <lineage>
        <taxon>Bacteria</taxon>
        <taxon>Bacillati</taxon>
        <taxon>Actinomycetota</taxon>
        <taxon>Actinomycetes</taxon>
        <taxon>Streptosporangiales</taxon>
        <taxon>Streptosporangiaceae</taxon>
        <taxon>Streptosporangium</taxon>
    </lineage>
</organism>
<protein>
    <submittedName>
        <fullName evidence="1">Uncharacterized protein</fullName>
    </submittedName>
</protein>
<sequence length="37" mass="3888">MTVLDKGSGETYRWSAAVRIALAQVETLTTPGPAEPA</sequence>
<evidence type="ECO:0000313" key="2">
    <source>
        <dbReference type="Proteomes" id="UP001230426"/>
    </source>
</evidence>
<dbReference type="Proteomes" id="UP001230426">
    <property type="component" value="Unassembled WGS sequence"/>
</dbReference>
<keyword evidence="2" id="KW-1185">Reference proteome</keyword>
<evidence type="ECO:0000313" key="1">
    <source>
        <dbReference type="EMBL" id="MDP9866851.1"/>
    </source>
</evidence>
<comment type="caution">
    <text evidence="1">The sequence shown here is derived from an EMBL/GenBank/DDBJ whole genome shotgun (WGS) entry which is preliminary data.</text>
</comment>
<accession>A0ABT9RC69</accession>
<name>A0ABT9RC69_9ACTN</name>
<gene>
    <name evidence="1" type="ORF">J2S55_006117</name>
</gene>
<proteinExistence type="predicted"/>